<accession>A0A0N5CPW4</accession>
<dbReference type="GO" id="GO:0005085">
    <property type="term" value="F:guanyl-nucleotide exchange factor activity"/>
    <property type="evidence" value="ECO:0007669"/>
    <property type="project" value="InterPro"/>
</dbReference>
<organism evidence="4">
    <name type="scientific">Thelazia callipaeda</name>
    <name type="common">Oriental eyeworm</name>
    <name type="synonym">Parasitic nematode</name>
    <dbReference type="NCBI Taxonomy" id="103827"/>
    <lineage>
        <taxon>Eukaryota</taxon>
        <taxon>Metazoa</taxon>
        <taxon>Ecdysozoa</taxon>
        <taxon>Nematoda</taxon>
        <taxon>Chromadorea</taxon>
        <taxon>Rhabditida</taxon>
        <taxon>Spirurina</taxon>
        <taxon>Spiruromorpha</taxon>
        <taxon>Thelazioidea</taxon>
        <taxon>Thelaziidae</taxon>
        <taxon>Thelazia</taxon>
    </lineage>
</organism>
<sequence length="745" mass="83930">MGTLKDLTSEAVEADSYLRIYEAIEDASCKIQIPIRHPCAVRKVVWSSFDYMSGPELGFTWEAVTASDGPTPSGKSSGSDGSRDSSSFTSSIAKAGGSVDDYEEIDDVYKSELLIEAVSDLHDCVMCMDTHSEVDLICGPCNLKLARDMQKLNILSHCSEPLYLDEFMTDSHSTCDGTATLLDEDSRQVEHLSTSTSMSKNQNLDIGGRKNDVEGSGPQVPSNLVDLEMNSLITHPEEILAYKSSEAALDSSLSPNEALIESVDGMTISAVDSGIAGTVSAHSDLCTAAVVHSDEMLNLHLEEKVYERCTKKDENIMFHYGADVDYDALCDLIVDNGRNNLSDEEYITKFVLAEQICSTPMPSNPVIHKLTLLPKRRIFVGSYLFQIKSDGRTDRSMYAISLIGEYSKWDWYVERQNIIEEVFTDIIPRLRTSYLTACFGLIQGGSLNLQETMEDFICRTTREISKFMLIIGLAEAYPLFSKNIHDIRLQQTYFGDIKLKDNLFLARAITANYLSQARCVIVGDNREDVVKMMLTLYLFVAPEWRWLCIQPYKHVYCPYFRLQAITRAELNNVMHCGVDSHWPISIVDLDRQIVCNSAPYSKHRILKLLKQKNDVLQILKEAGIDSSASAMSKIDLRNCHTDTRVVDFLVRMDWLPIEKSIRFGFVNQFRLMIENSARAFIAFVQDISEPDCSYKQHATSSKWNLWFVRKSLNLTSNTSFLLTLSEAERILPEISDFIYESNALS</sequence>
<evidence type="ECO:0000313" key="3">
    <source>
        <dbReference type="Proteomes" id="UP000276776"/>
    </source>
</evidence>
<dbReference type="OMA" id="QFRLMIE"/>
<dbReference type="InterPro" id="IPR027819">
    <property type="entry name" value="C9orf72"/>
</dbReference>
<feature type="compositionally biased region" description="Low complexity" evidence="1">
    <location>
        <begin position="67"/>
        <end position="89"/>
    </location>
</feature>
<dbReference type="GO" id="GO:0006914">
    <property type="term" value="P:autophagy"/>
    <property type="evidence" value="ECO:0007669"/>
    <property type="project" value="TreeGrafter"/>
</dbReference>
<dbReference type="GO" id="GO:0005776">
    <property type="term" value="C:autophagosome"/>
    <property type="evidence" value="ECO:0007669"/>
    <property type="project" value="TreeGrafter"/>
</dbReference>
<dbReference type="STRING" id="103827.A0A0N5CPW4"/>
<dbReference type="AlphaFoldDB" id="A0A0N5CPW4"/>
<dbReference type="PANTHER" id="PTHR31855">
    <property type="entry name" value="GUANINE NUCLEOTIDE EXCHANGE C9ORF72"/>
    <property type="match status" value="1"/>
</dbReference>
<dbReference type="WBParaSite" id="TCLT_0000226401-mRNA-1">
    <property type="protein sequence ID" value="TCLT_0000226401-mRNA-1"/>
    <property type="gene ID" value="TCLT_0000226401"/>
</dbReference>
<dbReference type="GO" id="GO:0005768">
    <property type="term" value="C:endosome"/>
    <property type="evidence" value="ECO:0007669"/>
    <property type="project" value="TreeGrafter"/>
</dbReference>
<dbReference type="EMBL" id="UYYF01000426">
    <property type="protein sequence ID" value="VDM98119.1"/>
    <property type="molecule type" value="Genomic_DNA"/>
</dbReference>
<name>A0A0N5CPW4_THECL</name>
<dbReference type="Pfam" id="PF15019">
    <property type="entry name" value="C9orf72-like"/>
    <property type="match status" value="1"/>
</dbReference>
<dbReference type="GO" id="GO:0006897">
    <property type="term" value="P:endocytosis"/>
    <property type="evidence" value="ECO:0007669"/>
    <property type="project" value="TreeGrafter"/>
</dbReference>
<proteinExistence type="predicted"/>
<evidence type="ECO:0000313" key="4">
    <source>
        <dbReference type="WBParaSite" id="TCLT_0000226401-mRNA-1"/>
    </source>
</evidence>
<keyword evidence="3" id="KW-1185">Reference proteome</keyword>
<feature type="region of interest" description="Disordered" evidence="1">
    <location>
        <begin position="193"/>
        <end position="217"/>
    </location>
</feature>
<dbReference type="OrthoDB" id="10252077at2759"/>
<dbReference type="PANTHER" id="PTHR31855:SF2">
    <property type="entry name" value="GUANINE NUCLEOTIDE EXCHANGE FACTOR C9ORF72"/>
    <property type="match status" value="1"/>
</dbReference>
<gene>
    <name evidence="2" type="ORF">TCLT_LOCUS2265</name>
</gene>
<dbReference type="PROSITE" id="PS51835">
    <property type="entry name" value="DENN_C9ORF72"/>
    <property type="match status" value="1"/>
</dbReference>
<feature type="compositionally biased region" description="Polar residues" evidence="1">
    <location>
        <begin position="193"/>
        <end position="204"/>
    </location>
</feature>
<reference evidence="4" key="1">
    <citation type="submission" date="2017-02" db="UniProtKB">
        <authorList>
            <consortium name="WormBaseParasite"/>
        </authorList>
    </citation>
    <scope>IDENTIFICATION</scope>
</reference>
<protein>
    <submittedName>
        <fullName evidence="4">ULP_PROTEASE domain-containing protein</fullName>
    </submittedName>
</protein>
<evidence type="ECO:0000256" key="1">
    <source>
        <dbReference type="SAM" id="MobiDB-lite"/>
    </source>
</evidence>
<evidence type="ECO:0000313" key="2">
    <source>
        <dbReference type="EMBL" id="VDM98119.1"/>
    </source>
</evidence>
<dbReference type="Proteomes" id="UP000276776">
    <property type="component" value="Unassembled WGS sequence"/>
</dbReference>
<feature type="region of interest" description="Disordered" evidence="1">
    <location>
        <begin position="64"/>
        <end position="89"/>
    </location>
</feature>
<reference evidence="2 3" key="2">
    <citation type="submission" date="2018-11" db="EMBL/GenBank/DDBJ databases">
        <authorList>
            <consortium name="Pathogen Informatics"/>
        </authorList>
    </citation>
    <scope>NUCLEOTIDE SEQUENCE [LARGE SCALE GENOMIC DNA]</scope>
</reference>